<proteinExistence type="predicted"/>
<feature type="region of interest" description="Disordered" evidence="1">
    <location>
        <begin position="44"/>
        <end position="85"/>
    </location>
</feature>
<dbReference type="EMBL" id="CAXAMM010003780">
    <property type="protein sequence ID" value="CAK9001187.1"/>
    <property type="molecule type" value="Genomic_DNA"/>
</dbReference>
<organism evidence="2 3">
    <name type="scientific">Durusdinium trenchii</name>
    <dbReference type="NCBI Taxonomy" id="1381693"/>
    <lineage>
        <taxon>Eukaryota</taxon>
        <taxon>Sar</taxon>
        <taxon>Alveolata</taxon>
        <taxon>Dinophyceae</taxon>
        <taxon>Suessiales</taxon>
        <taxon>Symbiodiniaceae</taxon>
        <taxon>Durusdinium</taxon>
    </lineage>
</organism>
<dbReference type="Proteomes" id="UP001642464">
    <property type="component" value="Unassembled WGS sequence"/>
</dbReference>
<sequence>MSVRSAVNRAQKKARGAPPMLPGGMMPQMFGGPMMPQMYGGMMPQQMFHPPQSQVGEGDTYTSEDEHEQVSSSTVPPKAAGIPLQQESSAVTAVAELQEDGVQRHQRLPDALISRSVTYVKQLPRNRVSETLEAVDGQLDASFTSELSSDGCLIVLWLYCRVKPCVKISDLRITKYSEFTSRMSSSHRRILQNVSQDVFNSQVVNKFSLVLTDENIRANACDLGWQDEWLITNRGSADGGQPGLLSPAVGLPSAPSAMAVVPAVGEEENPDEETEAAAVVNPEDVQAAQEEMAANVFH</sequence>
<gene>
    <name evidence="2" type="ORF">SCF082_LOCUS6820</name>
</gene>
<name>A0ABP0IF14_9DINO</name>
<keyword evidence="3" id="KW-1185">Reference proteome</keyword>
<accession>A0ABP0IF14</accession>
<reference evidence="2 3" key="1">
    <citation type="submission" date="2024-02" db="EMBL/GenBank/DDBJ databases">
        <authorList>
            <person name="Chen Y."/>
            <person name="Shah S."/>
            <person name="Dougan E. K."/>
            <person name="Thang M."/>
            <person name="Chan C."/>
        </authorList>
    </citation>
    <scope>NUCLEOTIDE SEQUENCE [LARGE SCALE GENOMIC DNA]</scope>
</reference>
<feature type="region of interest" description="Disordered" evidence="1">
    <location>
        <begin position="1"/>
        <end position="23"/>
    </location>
</feature>
<comment type="caution">
    <text evidence="2">The sequence shown here is derived from an EMBL/GenBank/DDBJ whole genome shotgun (WGS) entry which is preliminary data.</text>
</comment>
<protein>
    <submittedName>
        <fullName evidence="2">Uncharacterized protein</fullName>
    </submittedName>
</protein>
<evidence type="ECO:0000313" key="3">
    <source>
        <dbReference type="Proteomes" id="UP001642464"/>
    </source>
</evidence>
<evidence type="ECO:0000256" key="1">
    <source>
        <dbReference type="SAM" id="MobiDB-lite"/>
    </source>
</evidence>
<evidence type="ECO:0000313" key="2">
    <source>
        <dbReference type="EMBL" id="CAK9001187.1"/>
    </source>
</evidence>